<feature type="transmembrane region" description="Helical" evidence="2">
    <location>
        <begin position="394"/>
        <end position="418"/>
    </location>
</feature>
<evidence type="ECO:0000256" key="1">
    <source>
        <dbReference type="ARBA" id="ARBA00022448"/>
    </source>
</evidence>
<dbReference type="Proteomes" id="UP000198926">
    <property type="component" value="Unassembled WGS sequence"/>
</dbReference>
<dbReference type="Pfam" id="PF01554">
    <property type="entry name" value="MatE"/>
    <property type="match status" value="2"/>
</dbReference>
<feature type="transmembrane region" description="Helical" evidence="2">
    <location>
        <begin position="21"/>
        <end position="41"/>
    </location>
</feature>
<reference evidence="3 4" key="1">
    <citation type="submission" date="2016-10" db="EMBL/GenBank/DDBJ databases">
        <authorList>
            <person name="de Groot N.N."/>
        </authorList>
    </citation>
    <scope>NUCLEOTIDE SEQUENCE [LARGE SCALE GENOMIC DNA]</scope>
    <source>
        <strain evidence="3 4">DSM 29433</strain>
    </source>
</reference>
<dbReference type="GO" id="GO:0042910">
    <property type="term" value="F:xenobiotic transmembrane transporter activity"/>
    <property type="evidence" value="ECO:0007669"/>
    <property type="project" value="InterPro"/>
</dbReference>
<feature type="transmembrane region" description="Helical" evidence="2">
    <location>
        <begin position="261"/>
        <end position="283"/>
    </location>
</feature>
<dbReference type="RefSeq" id="WP_090210079.1">
    <property type="nucleotide sequence ID" value="NZ_FOZM01000003.1"/>
</dbReference>
<evidence type="ECO:0000313" key="3">
    <source>
        <dbReference type="EMBL" id="SFS21826.1"/>
    </source>
</evidence>
<feature type="transmembrane region" description="Helical" evidence="2">
    <location>
        <begin position="355"/>
        <end position="373"/>
    </location>
</feature>
<feature type="transmembrane region" description="Helical" evidence="2">
    <location>
        <begin position="197"/>
        <end position="221"/>
    </location>
</feature>
<feature type="transmembrane region" description="Helical" evidence="2">
    <location>
        <begin position="168"/>
        <end position="191"/>
    </location>
</feature>
<keyword evidence="4" id="KW-1185">Reference proteome</keyword>
<feature type="transmembrane region" description="Helical" evidence="2">
    <location>
        <begin position="101"/>
        <end position="120"/>
    </location>
</feature>
<accession>A0A1I6N1K6</accession>
<sequence length="448" mass="46645">MQVDDHSIGETQSVPAEMRALARLGFPIVISLAAATLIGVVDTVMIAPLGTLSLAAASITTFVLIIFYSGLYGFVSAIGVRMAEARGKNDATDLSVATRTGLWIAAVTGGIGALLMLALRPALPFLGQPPEVVALISGYWTAMSLLLIPFTVFYALKGLFDAIDAPWVGVILAFTAVALNIPANWVLIHGIGNWEGFGLLGAGLASLFSQTAALVIAWIIWQRSVLTKDARAPGHPTRAEVRTQLREGATIATGYIGEGGAYSFAGLMMGWFSAAALAANQIVNAVGGVLYMVPLGVSIAVSIRIGQAIGADQRKRLKTIGYAALAVIIAWMTLVMLGLLWGGGRLAALLSDDPAVVTLATGMFIVIAAMQVADGVQGTMLGAARGMTDNVVPVAITMVCYWVVALPVGYLLGFTLGWGPNGVWIGYGVGLALAAIAVTLRFFARAGR</sequence>
<feature type="transmembrane region" description="Helical" evidence="2">
    <location>
        <begin position="132"/>
        <end position="156"/>
    </location>
</feature>
<dbReference type="InterPro" id="IPR050222">
    <property type="entry name" value="MATE_MdtK"/>
</dbReference>
<dbReference type="STRING" id="1123755.SAMN05444714_2963"/>
<dbReference type="PANTHER" id="PTHR43298:SF2">
    <property type="entry name" value="FMN_FAD EXPORTER YEEO-RELATED"/>
    <property type="match status" value="1"/>
</dbReference>
<evidence type="ECO:0000256" key="2">
    <source>
        <dbReference type="SAM" id="Phobius"/>
    </source>
</evidence>
<dbReference type="GO" id="GO:0005886">
    <property type="term" value="C:plasma membrane"/>
    <property type="evidence" value="ECO:0007669"/>
    <property type="project" value="TreeGrafter"/>
</dbReference>
<evidence type="ECO:0000313" key="4">
    <source>
        <dbReference type="Proteomes" id="UP000198926"/>
    </source>
</evidence>
<dbReference type="PANTHER" id="PTHR43298">
    <property type="entry name" value="MULTIDRUG RESISTANCE PROTEIN NORM-RELATED"/>
    <property type="match status" value="1"/>
</dbReference>
<gene>
    <name evidence="3" type="ORF">SAMN05444714_2963</name>
</gene>
<feature type="transmembrane region" description="Helical" evidence="2">
    <location>
        <begin position="424"/>
        <end position="444"/>
    </location>
</feature>
<dbReference type="NCBIfam" id="TIGR00797">
    <property type="entry name" value="matE"/>
    <property type="match status" value="1"/>
</dbReference>
<feature type="transmembrane region" description="Helical" evidence="2">
    <location>
        <begin position="322"/>
        <end position="343"/>
    </location>
</feature>
<keyword evidence="1" id="KW-0813">Transport</keyword>
<feature type="transmembrane region" description="Helical" evidence="2">
    <location>
        <begin position="53"/>
        <end position="80"/>
    </location>
</feature>
<keyword evidence="2" id="KW-0812">Transmembrane</keyword>
<dbReference type="AlphaFoldDB" id="A0A1I6N1K6"/>
<protein>
    <submittedName>
        <fullName evidence="3">Multidrug resistance protein, MATE family</fullName>
    </submittedName>
</protein>
<dbReference type="CDD" id="cd13131">
    <property type="entry name" value="MATE_NorM_like"/>
    <property type="match status" value="1"/>
</dbReference>
<dbReference type="OrthoDB" id="9780160at2"/>
<proteinExistence type="predicted"/>
<keyword evidence="2" id="KW-0472">Membrane</keyword>
<dbReference type="InterPro" id="IPR002528">
    <property type="entry name" value="MATE_fam"/>
</dbReference>
<dbReference type="EMBL" id="FOZM01000003">
    <property type="protein sequence ID" value="SFS21826.1"/>
    <property type="molecule type" value="Genomic_DNA"/>
</dbReference>
<keyword evidence="2" id="KW-1133">Transmembrane helix</keyword>
<name>A0A1I6N1K6_9RHOB</name>
<feature type="transmembrane region" description="Helical" evidence="2">
    <location>
        <begin position="289"/>
        <end position="310"/>
    </location>
</feature>
<dbReference type="GO" id="GO:0015297">
    <property type="term" value="F:antiporter activity"/>
    <property type="evidence" value="ECO:0007669"/>
    <property type="project" value="InterPro"/>
</dbReference>
<organism evidence="3 4">
    <name type="scientific">Yoonia litorea</name>
    <dbReference type="NCBI Taxonomy" id="1123755"/>
    <lineage>
        <taxon>Bacteria</taxon>
        <taxon>Pseudomonadati</taxon>
        <taxon>Pseudomonadota</taxon>
        <taxon>Alphaproteobacteria</taxon>
        <taxon>Rhodobacterales</taxon>
        <taxon>Paracoccaceae</taxon>
        <taxon>Yoonia</taxon>
    </lineage>
</organism>